<comment type="caution">
    <text evidence="2">The sequence shown here is derived from an EMBL/GenBank/DDBJ whole genome shotgun (WGS) entry which is preliminary data.</text>
</comment>
<organism evidence="2 3">
    <name type="scientific">Dactylosporangium cerinum</name>
    <dbReference type="NCBI Taxonomy" id="1434730"/>
    <lineage>
        <taxon>Bacteria</taxon>
        <taxon>Bacillati</taxon>
        <taxon>Actinomycetota</taxon>
        <taxon>Actinomycetes</taxon>
        <taxon>Micromonosporales</taxon>
        <taxon>Micromonosporaceae</taxon>
        <taxon>Dactylosporangium</taxon>
    </lineage>
</organism>
<accession>A0ABV9WHT8</accession>
<keyword evidence="1" id="KW-0732">Signal</keyword>
<dbReference type="InterPro" id="IPR006311">
    <property type="entry name" value="TAT_signal"/>
</dbReference>
<dbReference type="RefSeq" id="WP_380128703.1">
    <property type="nucleotide sequence ID" value="NZ_JBHSIU010000130.1"/>
</dbReference>
<evidence type="ECO:0000256" key="1">
    <source>
        <dbReference type="SAM" id="SignalP"/>
    </source>
</evidence>
<feature type="signal peptide" evidence="1">
    <location>
        <begin position="1"/>
        <end position="29"/>
    </location>
</feature>
<gene>
    <name evidence="2" type="ORF">ACFPIJ_60855</name>
</gene>
<dbReference type="PROSITE" id="PS51318">
    <property type="entry name" value="TAT"/>
    <property type="match status" value="1"/>
</dbReference>
<reference evidence="3" key="1">
    <citation type="journal article" date="2019" name="Int. J. Syst. Evol. Microbiol.">
        <title>The Global Catalogue of Microorganisms (GCM) 10K type strain sequencing project: providing services to taxonomists for standard genome sequencing and annotation.</title>
        <authorList>
            <consortium name="The Broad Institute Genomics Platform"/>
            <consortium name="The Broad Institute Genome Sequencing Center for Infectious Disease"/>
            <person name="Wu L."/>
            <person name="Ma J."/>
        </authorList>
    </citation>
    <scope>NUCLEOTIDE SEQUENCE [LARGE SCALE GENOMIC DNA]</scope>
    <source>
        <strain evidence="3">CGMCC 4.7152</strain>
    </source>
</reference>
<evidence type="ECO:0000313" key="2">
    <source>
        <dbReference type="EMBL" id="MFC5008053.1"/>
    </source>
</evidence>
<name>A0ABV9WHT8_9ACTN</name>
<sequence length="144" mass="15973">MTTHTTRRVALLTTLVAAAGLLAGSPAAAQMEVTCSLNAAAVRVCASPEDVRAGRVQERFPLHEIFHADGTKVGEIYVARKPGAAIYVEHWVMYPGYEYPDRIRPAAVQRFRSEQDFLDHVAFGAGYRYVRWDVVEQGTIPGRR</sequence>
<proteinExistence type="predicted"/>
<feature type="chain" id="PRO_5047264534" evidence="1">
    <location>
        <begin position="30"/>
        <end position="144"/>
    </location>
</feature>
<dbReference type="EMBL" id="JBHSIU010000130">
    <property type="protein sequence ID" value="MFC5008053.1"/>
    <property type="molecule type" value="Genomic_DNA"/>
</dbReference>
<keyword evidence="3" id="KW-1185">Reference proteome</keyword>
<protein>
    <submittedName>
        <fullName evidence="2">Uncharacterized protein</fullName>
    </submittedName>
</protein>
<dbReference type="Proteomes" id="UP001595912">
    <property type="component" value="Unassembled WGS sequence"/>
</dbReference>
<evidence type="ECO:0000313" key="3">
    <source>
        <dbReference type="Proteomes" id="UP001595912"/>
    </source>
</evidence>